<dbReference type="EMBL" id="QVIG01000001">
    <property type="protein sequence ID" value="RGD62281.1"/>
    <property type="molecule type" value="Genomic_DNA"/>
</dbReference>
<evidence type="ECO:0000313" key="2">
    <source>
        <dbReference type="Proteomes" id="UP000263377"/>
    </source>
</evidence>
<dbReference type="Proteomes" id="UP000263377">
    <property type="component" value="Unassembled WGS sequence"/>
</dbReference>
<protein>
    <submittedName>
        <fullName evidence="1">Uncharacterized protein</fullName>
    </submittedName>
</protein>
<proteinExistence type="predicted"/>
<sequence>MGEEIHVVGRSAVFRMVLVGLLCGASACTGASGGHGGASAGAASGGVAAEVAWPLGEEGATLSEVERRRILRLAEENGWAPAGGEATEVRYDSGYGPELIWRAKGTGAVCSGSSRGSGPCIPLADIAARPNPGVGTFIGAALHEGKWSVMLLSSGETVDRVMCQGRSFPARRAYEVTVDGVLHTVYTVSIPRGLQGEYRVAVRRDGEPAEDRVTLNMDRVAGPARC</sequence>
<comment type="caution">
    <text evidence="1">The sequence shown here is derived from an EMBL/GenBank/DDBJ whole genome shotgun (WGS) entry which is preliminary data.</text>
</comment>
<gene>
    <name evidence="1" type="ORF">DR950_35070</name>
</gene>
<reference evidence="1 2" key="1">
    <citation type="submission" date="2018-08" db="EMBL/GenBank/DDBJ databases">
        <title>Diversity &amp; Physiological Properties of Lignin-Decomposing Actinobacteria from Soil.</title>
        <authorList>
            <person name="Roh S.G."/>
            <person name="Kim S.B."/>
        </authorList>
    </citation>
    <scope>NUCLEOTIDE SEQUENCE [LARGE SCALE GENOMIC DNA]</scope>
    <source>
        <strain evidence="1 2">MMS17-GH009</strain>
    </source>
</reference>
<organism evidence="1 2">
    <name type="scientific">Kitasatospora xanthocidica</name>
    <dbReference type="NCBI Taxonomy" id="83382"/>
    <lineage>
        <taxon>Bacteria</taxon>
        <taxon>Bacillati</taxon>
        <taxon>Actinomycetota</taxon>
        <taxon>Actinomycetes</taxon>
        <taxon>Kitasatosporales</taxon>
        <taxon>Streptomycetaceae</taxon>
        <taxon>Kitasatospora</taxon>
    </lineage>
</organism>
<evidence type="ECO:0000313" key="1">
    <source>
        <dbReference type="EMBL" id="RGD62281.1"/>
    </source>
</evidence>
<dbReference type="AlphaFoldDB" id="A0A373A2K2"/>
<accession>A0A373A2K2</accession>
<keyword evidence="2" id="KW-1185">Reference proteome</keyword>
<name>A0A373A2K2_9ACTN</name>